<dbReference type="InterPro" id="IPR036402">
    <property type="entry name" value="EF-Ts_dimer_sf"/>
</dbReference>
<dbReference type="PANTHER" id="PTHR11741">
    <property type="entry name" value="ELONGATION FACTOR TS"/>
    <property type="match status" value="1"/>
</dbReference>
<dbReference type="GO" id="GO:0070125">
    <property type="term" value="P:mitochondrial translational elongation"/>
    <property type="evidence" value="ECO:0007669"/>
    <property type="project" value="TreeGrafter"/>
</dbReference>
<accession>A0A1R1XWH3</accession>
<dbReference type="EMBL" id="LSSM01003120">
    <property type="protein sequence ID" value="OMJ19021.1"/>
    <property type="molecule type" value="Genomic_DNA"/>
</dbReference>
<evidence type="ECO:0000259" key="5">
    <source>
        <dbReference type="Pfam" id="PF00889"/>
    </source>
</evidence>
<dbReference type="CDD" id="cd14275">
    <property type="entry name" value="UBA_EF-Ts"/>
    <property type="match status" value="1"/>
</dbReference>
<dbReference type="OrthoDB" id="277235at2759"/>
<keyword evidence="4" id="KW-0496">Mitochondrion</keyword>
<evidence type="ECO:0000256" key="3">
    <source>
        <dbReference type="ARBA" id="ARBA00022917"/>
    </source>
</evidence>
<dbReference type="Gene3D" id="1.10.8.10">
    <property type="entry name" value="DNA helicase RuvA subunit, C-terminal domain"/>
    <property type="match status" value="1"/>
</dbReference>
<keyword evidence="3 4" id="KW-0648">Protein biosynthesis</keyword>
<feature type="domain" description="Translation elongation factor EFTs/EF1B dimerisation" evidence="5">
    <location>
        <begin position="108"/>
        <end position="285"/>
    </location>
</feature>
<proteinExistence type="inferred from homology"/>
<sequence length="346" mass="37824">MISAFSRQLQTRSISIAARSFSSTSLIFKENSVKVDTKLLGKLRKETQIQISKAREALQATNNDYDLALKWIEKDLLVSGAKKADKVRDRVTNEGVVSMYTSATQRSASIIKLTCETDFVSNNENFQILAADISKACAEISGVSLQPLKIDAVLSSNITNGSDIQSSEENIIVSNAINSTIGKLSENMAIKAAFGINLEADSLGENSYISTYAHAGNLKISTSFDPKSGETKKNGKLASIVILHSENKDIFNDQVFTQFAKRLAQQVAGYKPLYLATDIPALNIDTFESDKSSQNESEPAQMDTVFLNMEFMFNNESQSGRSVQQALNDISKHLGSQVTISSIAYL</sequence>
<dbReference type="Proteomes" id="UP000187429">
    <property type="component" value="Unassembled WGS sequence"/>
</dbReference>
<comment type="similarity">
    <text evidence="1 4">Belongs to the EF-Ts family.</text>
</comment>
<comment type="subcellular location">
    <subcellularLocation>
        <location evidence="4">Mitochondrion</location>
    </subcellularLocation>
</comment>
<keyword evidence="2 4" id="KW-0251">Elongation factor</keyword>
<evidence type="ECO:0000313" key="6">
    <source>
        <dbReference type="EMBL" id="OMJ19021.1"/>
    </source>
</evidence>
<name>A0A1R1XWH3_9FUNG</name>
<evidence type="ECO:0000256" key="1">
    <source>
        <dbReference type="ARBA" id="ARBA00005532"/>
    </source>
</evidence>
<dbReference type="HAMAP" id="MF_00050">
    <property type="entry name" value="EF_Ts"/>
    <property type="match status" value="1"/>
</dbReference>
<dbReference type="GO" id="GO:0003746">
    <property type="term" value="F:translation elongation factor activity"/>
    <property type="evidence" value="ECO:0007669"/>
    <property type="project" value="UniProtKB-UniRule"/>
</dbReference>
<dbReference type="SUPFAM" id="SSF54713">
    <property type="entry name" value="Elongation factor Ts (EF-Ts), dimerisation domain"/>
    <property type="match status" value="2"/>
</dbReference>
<gene>
    <name evidence="4" type="primary">TSF1</name>
    <name evidence="6" type="ORF">AYI69_g6789</name>
</gene>
<organism evidence="6 7">
    <name type="scientific">Smittium culicis</name>
    <dbReference type="NCBI Taxonomy" id="133412"/>
    <lineage>
        <taxon>Eukaryota</taxon>
        <taxon>Fungi</taxon>
        <taxon>Fungi incertae sedis</taxon>
        <taxon>Zoopagomycota</taxon>
        <taxon>Kickxellomycotina</taxon>
        <taxon>Harpellomycetes</taxon>
        <taxon>Harpellales</taxon>
        <taxon>Legeriomycetaceae</taxon>
        <taxon>Smittium</taxon>
    </lineage>
</organism>
<dbReference type="Gene3D" id="3.30.479.20">
    <property type="entry name" value="Elongation factor Ts, dimerisation domain"/>
    <property type="match status" value="2"/>
</dbReference>
<keyword evidence="7" id="KW-1185">Reference proteome</keyword>
<reference evidence="7" key="1">
    <citation type="submission" date="2017-01" db="EMBL/GenBank/DDBJ databases">
        <authorList>
            <person name="Wang Y."/>
            <person name="White M."/>
            <person name="Kvist S."/>
            <person name="Moncalvo J.-M."/>
        </authorList>
    </citation>
    <scope>NUCLEOTIDE SEQUENCE [LARGE SCALE GENOMIC DNA]</scope>
    <source>
        <strain evidence="7">ID-206-W2</strain>
    </source>
</reference>
<evidence type="ECO:0000256" key="4">
    <source>
        <dbReference type="HAMAP-Rule" id="MF_03135"/>
    </source>
</evidence>
<dbReference type="SUPFAM" id="SSF46934">
    <property type="entry name" value="UBA-like"/>
    <property type="match status" value="1"/>
</dbReference>
<dbReference type="AlphaFoldDB" id="A0A1R1XWH3"/>
<evidence type="ECO:0000313" key="7">
    <source>
        <dbReference type="Proteomes" id="UP000187429"/>
    </source>
</evidence>
<dbReference type="Pfam" id="PF00889">
    <property type="entry name" value="EF_TS"/>
    <property type="match status" value="1"/>
</dbReference>
<comment type="function">
    <text evidence="4">Associates with the EF-Tu.GDP complex and induces the exchange of GDP to GTP. It remains bound to the aminoacyl-tRNA.EF-Tu.GTP complex up to the GTP hydrolysis stage on the ribosome.</text>
</comment>
<protein>
    <recommendedName>
        <fullName evidence="4">Elongation factor Ts, mitochondrial</fullName>
        <shortName evidence="4">EF-Ts</shortName>
        <shortName evidence="4">EF-TsMt</shortName>
    </recommendedName>
</protein>
<comment type="caution">
    <text evidence="6">The sequence shown here is derived from an EMBL/GenBank/DDBJ whole genome shotgun (WGS) entry which is preliminary data.</text>
</comment>
<dbReference type="InterPro" id="IPR001816">
    <property type="entry name" value="Transl_elong_EFTs/EF1B"/>
</dbReference>
<dbReference type="PANTHER" id="PTHR11741:SF0">
    <property type="entry name" value="ELONGATION FACTOR TS, MITOCHONDRIAL"/>
    <property type="match status" value="1"/>
</dbReference>
<dbReference type="InterPro" id="IPR009060">
    <property type="entry name" value="UBA-like_sf"/>
</dbReference>
<dbReference type="InterPro" id="IPR014039">
    <property type="entry name" value="Transl_elong_EFTs/EF1B_dimer"/>
</dbReference>
<evidence type="ECO:0000256" key="2">
    <source>
        <dbReference type="ARBA" id="ARBA00022768"/>
    </source>
</evidence>
<dbReference type="GO" id="GO:0005739">
    <property type="term" value="C:mitochondrion"/>
    <property type="evidence" value="ECO:0007669"/>
    <property type="project" value="UniProtKB-SubCell"/>
</dbReference>